<keyword evidence="1" id="KW-0805">Transcription regulation</keyword>
<sequence length="348" mass="38726">MENISRGNVVAAGPDRAPQDQIRRYSVPAGLSPEDKFEHWRSWYGSAIDAPARLEKTEKLVRPGFNPTALSLDGPGFSLVDVTNEPASCYWNGVPKPSDWLVYFRTSCDKFSFSGRSEAVSPGTVRFFDLSLPGNFYAPAGLSAVRVHFDRRLLGLDDRSVKRLQGLADIRENPIMCGLILPALSGWQRTGLAQEMQRLQPVVRSMMTALVSSLLETPADPGDLKLARIAAIKKFVRKNFRNPALTVDEVVAYSFLSRRALYYLFEDEGLQVSGHIRALRTLEALELLAEATAWKRSLTDIAGASGFTSLQAMRRAIRESTGLSLRDAQEKPELLRIRSAELRKLTEL</sequence>
<accession>A0ABN2YPT8</accession>
<dbReference type="PANTHER" id="PTHR46796:SF6">
    <property type="entry name" value="ARAC SUBFAMILY"/>
    <property type="match status" value="1"/>
</dbReference>
<keyword evidence="3" id="KW-0804">Transcription</keyword>
<evidence type="ECO:0000313" key="5">
    <source>
        <dbReference type="EMBL" id="GAA2130651.1"/>
    </source>
</evidence>
<dbReference type="PROSITE" id="PS01124">
    <property type="entry name" value="HTH_ARAC_FAMILY_2"/>
    <property type="match status" value="1"/>
</dbReference>
<protein>
    <recommendedName>
        <fullName evidence="4">HTH araC/xylS-type domain-containing protein</fullName>
    </recommendedName>
</protein>
<name>A0ABN2YPT8_9MICC</name>
<evidence type="ECO:0000259" key="4">
    <source>
        <dbReference type="PROSITE" id="PS01124"/>
    </source>
</evidence>
<dbReference type="Gene3D" id="1.10.10.60">
    <property type="entry name" value="Homeodomain-like"/>
    <property type="match status" value="1"/>
</dbReference>
<reference evidence="5 6" key="1">
    <citation type="journal article" date="2019" name="Int. J. Syst. Evol. Microbiol.">
        <title>The Global Catalogue of Microorganisms (GCM) 10K type strain sequencing project: providing services to taxonomists for standard genome sequencing and annotation.</title>
        <authorList>
            <consortium name="The Broad Institute Genomics Platform"/>
            <consortium name="The Broad Institute Genome Sequencing Center for Infectious Disease"/>
            <person name="Wu L."/>
            <person name="Ma J."/>
        </authorList>
    </citation>
    <scope>NUCLEOTIDE SEQUENCE [LARGE SCALE GENOMIC DNA]</scope>
    <source>
        <strain evidence="5 6">JCM 15921</strain>
    </source>
</reference>
<dbReference type="EMBL" id="BAAAQB010000013">
    <property type="protein sequence ID" value="GAA2130651.1"/>
    <property type="molecule type" value="Genomic_DNA"/>
</dbReference>
<comment type="caution">
    <text evidence="5">The sequence shown here is derived from an EMBL/GenBank/DDBJ whole genome shotgun (WGS) entry which is preliminary data.</text>
</comment>
<evidence type="ECO:0000313" key="6">
    <source>
        <dbReference type="Proteomes" id="UP001500102"/>
    </source>
</evidence>
<proteinExistence type="predicted"/>
<keyword evidence="2" id="KW-0238">DNA-binding</keyword>
<evidence type="ECO:0000256" key="1">
    <source>
        <dbReference type="ARBA" id="ARBA00023015"/>
    </source>
</evidence>
<dbReference type="InterPro" id="IPR050204">
    <property type="entry name" value="AraC_XylS_family_regulators"/>
</dbReference>
<feature type="domain" description="HTH araC/xylS-type" evidence="4">
    <location>
        <begin position="230"/>
        <end position="331"/>
    </location>
</feature>
<dbReference type="Pfam" id="PF12833">
    <property type="entry name" value="HTH_18"/>
    <property type="match status" value="1"/>
</dbReference>
<keyword evidence="6" id="KW-1185">Reference proteome</keyword>
<evidence type="ECO:0000256" key="2">
    <source>
        <dbReference type="ARBA" id="ARBA00023125"/>
    </source>
</evidence>
<dbReference type="InterPro" id="IPR018060">
    <property type="entry name" value="HTH_AraC"/>
</dbReference>
<gene>
    <name evidence="5" type="ORF">GCM10009825_11770</name>
</gene>
<dbReference type="Proteomes" id="UP001500102">
    <property type="component" value="Unassembled WGS sequence"/>
</dbReference>
<dbReference type="RefSeq" id="WP_344363197.1">
    <property type="nucleotide sequence ID" value="NZ_BAAAQB010000013.1"/>
</dbReference>
<evidence type="ECO:0000256" key="3">
    <source>
        <dbReference type="ARBA" id="ARBA00023163"/>
    </source>
</evidence>
<dbReference type="PANTHER" id="PTHR46796">
    <property type="entry name" value="HTH-TYPE TRANSCRIPTIONAL ACTIVATOR RHAS-RELATED"/>
    <property type="match status" value="1"/>
</dbReference>
<dbReference type="SMART" id="SM00342">
    <property type="entry name" value="HTH_ARAC"/>
    <property type="match status" value="1"/>
</dbReference>
<organism evidence="5 6">
    <name type="scientific">Arthrobacter humicola</name>
    <dbReference type="NCBI Taxonomy" id="409291"/>
    <lineage>
        <taxon>Bacteria</taxon>
        <taxon>Bacillati</taxon>
        <taxon>Actinomycetota</taxon>
        <taxon>Actinomycetes</taxon>
        <taxon>Micrococcales</taxon>
        <taxon>Micrococcaceae</taxon>
        <taxon>Arthrobacter</taxon>
    </lineage>
</organism>